<gene>
    <name evidence="1" type="ORF">BJP36_09795</name>
</gene>
<accession>A0A1D9FY22</accession>
<name>A0A1D9FY22_MOOP1</name>
<protein>
    <submittedName>
        <fullName evidence="1">Uncharacterized protein</fullName>
    </submittedName>
</protein>
<evidence type="ECO:0000313" key="2">
    <source>
        <dbReference type="Proteomes" id="UP000176944"/>
    </source>
</evidence>
<evidence type="ECO:0000313" key="1">
    <source>
        <dbReference type="EMBL" id="AOY80174.1"/>
    </source>
</evidence>
<sequence>MTYYGALDCVSGEVILSRYKTANSLSTIDFIKHLQRRSEGAQIVLYQVRIISYNKTGIVAG</sequence>
<dbReference type="AlphaFoldDB" id="A0A1D9FY22"/>
<dbReference type="EMBL" id="CP017708">
    <property type="protein sequence ID" value="AOY80174.1"/>
    <property type="molecule type" value="Genomic_DNA"/>
</dbReference>
<organism evidence="1 2">
    <name type="scientific">Moorena producens (strain JHB)</name>
    <dbReference type="NCBI Taxonomy" id="1454205"/>
    <lineage>
        <taxon>Bacteria</taxon>
        <taxon>Bacillati</taxon>
        <taxon>Cyanobacteriota</taxon>
        <taxon>Cyanophyceae</taxon>
        <taxon>Coleofasciculales</taxon>
        <taxon>Coleofasciculaceae</taxon>
        <taxon>Moorena</taxon>
    </lineage>
</organism>
<dbReference type="Proteomes" id="UP000176944">
    <property type="component" value="Chromosome"/>
</dbReference>
<reference evidence="2" key="1">
    <citation type="submission" date="2016-10" db="EMBL/GenBank/DDBJ databases">
        <title>Comparative genomics uncovers the prolific and rare metabolic potential of the cyanobacterial genus Moorea.</title>
        <authorList>
            <person name="Leao T."/>
            <person name="Castelao G."/>
            <person name="Korobeynikov A."/>
            <person name="Monroe E.A."/>
            <person name="Podell S."/>
            <person name="Glukhov E."/>
            <person name="Allen E."/>
            <person name="Gerwick W.H."/>
            <person name="Gerwick L."/>
        </authorList>
    </citation>
    <scope>NUCLEOTIDE SEQUENCE [LARGE SCALE GENOMIC DNA]</scope>
    <source>
        <strain evidence="2">JHB</strain>
    </source>
</reference>
<proteinExistence type="predicted"/>